<dbReference type="SUPFAM" id="SSF56112">
    <property type="entry name" value="Protein kinase-like (PK-like)"/>
    <property type="match status" value="1"/>
</dbReference>
<dbReference type="OrthoDB" id="4177236at2759"/>
<accession>A0A017SBQ0</accession>
<evidence type="ECO:0008006" key="3">
    <source>
        <dbReference type="Google" id="ProtNLM"/>
    </source>
</evidence>
<reference evidence="2" key="1">
    <citation type="journal article" date="2014" name="Nat. Commun.">
        <title>Genomic adaptations of the halophilic Dead Sea filamentous fungus Eurotium rubrum.</title>
        <authorList>
            <person name="Kis-Papo T."/>
            <person name="Weig A.R."/>
            <person name="Riley R."/>
            <person name="Persoh D."/>
            <person name="Salamov A."/>
            <person name="Sun H."/>
            <person name="Lipzen A."/>
            <person name="Wasser S.P."/>
            <person name="Rambold G."/>
            <person name="Grigoriev I.V."/>
            <person name="Nevo E."/>
        </authorList>
    </citation>
    <scope>NUCLEOTIDE SEQUENCE [LARGE SCALE GENOMIC DNA]</scope>
    <source>
        <strain evidence="2">CBS 135680</strain>
    </source>
</reference>
<protein>
    <recommendedName>
        <fullName evidence="3">Aminoglycoside phosphotransferase domain-containing protein</fullName>
    </recommendedName>
</protein>
<evidence type="ECO:0000313" key="1">
    <source>
        <dbReference type="EMBL" id="EYE94468.1"/>
    </source>
</evidence>
<sequence>MSSTWTDRQFNQFLLPTIFNTAPDSLCYFATSSFKEDHEMVFAHSYLAPRNILVTEDGHATAVLDWENTSWYLRYREYVGAYSE</sequence>
<dbReference type="GeneID" id="63702482"/>
<dbReference type="STRING" id="1388766.A0A017SBQ0"/>
<organism evidence="1 2">
    <name type="scientific">Aspergillus ruber (strain CBS 135680)</name>
    <dbReference type="NCBI Taxonomy" id="1388766"/>
    <lineage>
        <taxon>Eukaryota</taxon>
        <taxon>Fungi</taxon>
        <taxon>Dikarya</taxon>
        <taxon>Ascomycota</taxon>
        <taxon>Pezizomycotina</taxon>
        <taxon>Eurotiomycetes</taxon>
        <taxon>Eurotiomycetidae</taxon>
        <taxon>Eurotiales</taxon>
        <taxon>Aspergillaceae</taxon>
        <taxon>Aspergillus</taxon>
        <taxon>Aspergillus subgen. Aspergillus</taxon>
    </lineage>
</organism>
<name>A0A017SBQ0_ASPRC</name>
<gene>
    <name evidence="1" type="ORF">EURHEDRAFT_539057</name>
</gene>
<dbReference type="HOGENOM" id="CLU_2527066_0_0_1"/>
<dbReference type="RefSeq" id="XP_040638156.1">
    <property type="nucleotide sequence ID" value="XM_040787358.1"/>
</dbReference>
<evidence type="ECO:0000313" key="2">
    <source>
        <dbReference type="Proteomes" id="UP000019804"/>
    </source>
</evidence>
<proteinExistence type="predicted"/>
<keyword evidence="2" id="KW-1185">Reference proteome</keyword>
<dbReference type="AlphaFoldDB" id="A0A017SBQ0"/>
<dbReference type="Proteomes" id="UP000019804">
    <property type="component" value="Unassembled WGS sequence"/>
</dbReference>
<dbReference type="InterPro" id="IPR011009">
    <property type="entry name" value="Kinase-like_dom_sf"/>
</dbReference>
<dbReference type="EMBL" id="KK088426">
    <property type="protein sequence ID" value="EYE94468.1"/>
    <property type="molecule type" value="Genomic_DNA"/>
</dbReference>